<accession>A0A0E9TZK2</accession>
<dbReference type="AlphaFoldDB" id="A0A0E9TZK2"/>
<dbReference type="EMBL" id="GBXM01050409">
    <property type="protein sequence ID" value="JAH58168.1"/>
    <property type="molecule type" value="Transcribed_RNA"/>
</dbReference>
<reference evidence="2" key="2">
    <citation type="journal article" date="2015" name="Fish Shellfish Immunol.">
        <title>Early steps in the European eel (Anguilla anguilla)-Vibrio vulnificus interaction in the gills: Role of the RtxA13 toxin.</title>
        <authorList>
            <person name="Callol A."/>
            <person name="Pajuelo D."/>
            <person name="Ebbesson L."/>
            <person name="Teles M."/>
            <person name="MacKenzie S."/>
            <person name="Amaro C."/>
        </authorList>
    </citation>
    <scope>NUCLEOTIDE SEQUENCE</scope>
</reference>
<protein>
    <submittedName>
        <fullName evidence="2">Uncharacterized protein</fullName>
    </submittedName>
</protein>
<evidence type="ECO:0000256" key="1">
    <source>
        <dbReference type="SAM" id="MobiDB-lite"/>
    </source>
</evidence>
<name>A0A0E9TZK2_ANGAN</name>
<feature type="compositionally biased region" description="Polar residues" evidence="1">
    <location>
        <begin position="18"/>
        <end position="33"/>
    </location>
</feature>
<organism evidence="2">
    <name type="scientific">Anguilla anguilla</name>
    <name type="common">European freshwater eel</name>
    <name type="synonym">Muraena anguilla</name>
    <dbReference type="NCBI Taxonomy" id="7936"/>
    <lineage>
        <taxon>Eukaryota</taxon>
        <taxon>Metazoa</taxon>
        <taxon>Chordata</taxon>
        <taxon>Craniata</taxon>
        <taxon>Vertebrata</taxon>
        <taxon>Euteleostomi</taxon>
        <taxon>Actinopterygii</taxon>
        <taxon>Neopterygii</taxon>
        <taxon>Teleostei</taxon>
        <taxon>Anguilliformes</taxon>
        <taxon>Anguillidae</taxon>
        <taxon>Anguilla</taxon>
    </lineage>
</organism>
<sequence>MGSPSANPKRPRLPLLNFTPTHPTLGQLNYSAH</sequence>
<proteinExistence type="predicted"/>
<evidence type="ECO:0000313" key="2">
    <source>
        <dbReference type="EMBL" id="JAH58168.1"/>
    </source>
</evidence>
<reference evidence="2" key="1">
    <citation type="submission" date="2014-11" db="EMBL/GenBank/DDBJ databases">
        <authorList>
            <person name="Amaro Gonzalez C."/>
        </authorList>
    </citation>
    <scope>NUCLEOTIDE SEQUENCE</scope>
</reference>
<feature type="region of interest" description="Disordered" evidence="1">
    <location>
        <begin position="1"/>
        <end position="33"/>
    </location>
</feature>